<evidence type="ECO:0000256" key="5">
    <source>
        <dbReference type="ARBA" id="ARBA00022519"/>
    </source>
</evidence>
<comment type="subcellular location">
    <subcellularLocation>
        <location evidence="1">Cell inner membrane</location>
        <topology evidence="1">Single-pass membrane protein</topology>
        <orientation evidence="1">Periplasmic side</orientation>
    </subcellularLocation>
</comment>
<name>A0ABU1RPB2_9GAMM</name>
<feature type="domain" description="TonB C-terminal" evidence="12">
    <location>
        <begin position="98"/>
        <end position="190"/>
    </location>
</feature>
<evidence type="ECO:0000313" key="14">
    <source>
        <dbReference type="Proteomes" id="UP001254759"/>
    </source>
</evidence>
<feature type="compositionally biased region" description="Basic and acidic residues" evidence="10">
    <location>
        <begin position="79"/>
        <end position="92"/>
    </location>
</feature>
<evidence type="ECO:0000256" key="3">
    <source>
        <dbReference type="ARBA" id="ARBA00022448"/>
    </source>
</evidence>
<feature type="region of interest" description="Disordered" evidence="10">
    <location>
        <begin position="58"/>
        <end position="119"/>
    </location>
</feature>
<evidence type="ECO:0000256" key="8">
    <source>
        <dbReference type="ARBA" id="ARBA00022989"/>
    </source>
</evidence>
<dbReference type="InterPro" id="IPR037682">
    <property type="entry name" value="TonB_C"/>
</dbReference>
<evidence type="ECO:0000313" key="13">
    <source>
        <dbReference type="EMBL" id="MDR6840608.1"/>
    </source>
</evidence>
<evidence type="ECO:0000256" key="10">
    <source>
        <dbReference type="SAM" id="MobiDB-lite"/>
    </source>
</evidence>
<dbReference type="RefSeq" id="WP_310090506.1">
    <property type="nucleotide sequence ID" value="NZ_JAVDTT010000001.1"/>
</dbReference>
<dbReference type="EMBL" id="JAVDTT010000001">
    <property type="protein sequence ID" value="MDR6840608.1"/>
    <property type="molecule type" value="Genomic_DNA"/>
</dbReference>
<dbReference type="PANTHER" id="PTHR33446:SF2">
    <property type="entry name" value="PROTEIN TONB"/>
    <property type="match status" value="1"/>
</dbReference>
<dbReference type="Proteomes" id="UP001254759">
    <property type="component" value="Unassembled WGS sequence"/>
</dbReference>
<protein>
    <submittedName>
        <fullName evidence="13">Protein TonB</fullName>
    </submittedName>
</protein>
<keyword evidence="4" id="KW-1003">Cell membrane</keyword>
<evidence type="ECO:0000256" key="4">
    <source>
        <dbReference type="ARBA" id="ARBA00022475"/>
    </source>
</evidence>
<dbReference type="InterPro" id="IPR006260">
    <property type="entry name" value="TonB/TolA_C"/>
</dbReference>
<keyword evidence="5" id="KW-0997">Cell inner membrane</keyword>
<sequence>MSTPNPNDPGYNRVDPDAPVVAPPRNSSALLWLLVLVALIALGLWWYGKRQATEAVDTSATTQQPALVGETTPPPAVVAEKKPVAKKPEAKPKPVAKLTRDPSPLAGNQAPKYPPQALRSGVEGSVSVRVEVDAAGNPTDVTVVERSGERSRDLDRAVTDAVRKWRFEPAMKDGKAVAGAVVVPVEFKSQ</sequence>
<evidence type="ECO:0000256" key="6">
    <source>
        <dbReference type="ARBA" id="ARBA00022692"/>
    </source>
</evidence>
<dbReference type="InterPro" id="IPR051045">
    <property type="entry name" value="TonB-dependent_transducer"/>
</dbReference>
<keyword evidence="14" id="KW-1185">Reference proteome</keyword>
<keyword evidence="6 11" id="KW-0812">Transmembrane</keyword>
<proteinExistence type="inferred from homology"/>
<keyword evidence="9 11" id="KW-0472">Membrane</keyword>
<dbReference type="NCBIfam" id="TIGR01352">
    <property type="entry name" value="tonB_Cterm"/>
    <property type="match status" value="1"/>
</dbReference>
<dbReference type="PROSITE" id="PS52015">
    <property type="entry name" value="TONB_CTD"/>
    <property type="match status" value="1"/>
</dbReference>
<comment type="similarity">
    <text evidence="2">Belongs to the TonB family.</text>
</comment>
<gene>
    <name evidence="13" type="ORF">J2W94_000872</name>
</gene>
<dbReference type="Gene3D" id="3.30.1150.10">
    <property type="match status" value="1"/>
</dbReference>
<evidence type="ECO:0000256" key="11">
    <source>
        <dbReference type="SAM" id="Phobius"/>
    </source>
</evidence>
<dbReference type="PANTHER" id="PTHR33446">
    <property type="entry name" value="PROTEIN TONB-RELATED"/>
    <property type="match status" value="1"/>
</dbReference>
<dbReference type="SUPFAM" id="SSF74653">
    <property type="entry name" value="TolA/TonB C-terminal domain"/>
    <property type="match status" value="1"/>
</dbReference>
<comment type="caution">
    <text evidence="13">The sequence shown here is derived from an EMBL/GenBank/DDBJ whole genome shotgun (WGS) entry which is preliminary data.</text>
</comment>
<evidence type="ECO:0000256" key="2">
    <source>
        <dbReference type="ARBA" id="ARBA00006555"/>
    </source>
</evidence>
<evidence type="ECO:0000256" key="1">
    <source>
        <dbReference type="ARBA" id="ARBA00004383"/>
    </source>
</evidence>
<keyword evidence="7" id="KW-0653">Protein transport</keyword>
<evidence type="ECO:0000256" key="7">
    <source>
        <dbReference type="ARBA" id="ARBA00022927"/>
    </source>
</evidence>
<reference evidence="13 14" key="1">
    <citation type="submission" date="2023-07" db="EMBL/GenBank/DDBJ databases">
        <title>Sorghum-associated microbial communities from plants grown in Nebraska, USA.</title>
        <authorList>
            <person name="Schachtman D."/>
        </authorList>
    </citation>
    <scope>NUCLEOTIDE SEQUENCE [LARGE SCALE GENOMIC DNA]</scope>
    <source>
        <strain evidence="13 14">BE107</strain>
    </source>
</reference>
<feature type="transmembrane region" description="Helical" evidence="11">
    <location>
        <begin position="29"/>
        <end position="47"/>
    </location>
</feature>
<keyword evidence="3" id="KW-0813">Transport</keyword>
<evidence type="ECO:0000256" key="9">
    <source>
        <dbReference type="ARBA" id="ARBA00023136"/>
    </source>
</evidence>
<dbReference type="Pfam" id="PF03544">
    <property type="entry name" value="TonB_C"/>
    <property type="match status" value="1"/>
</dbReference>
<organism evidence="13 14">
    <name type="scientific">Pseudoxanthomonas sacheonensis</name>
    <dbReference type="NCBI Taxonomy" id="443615"/>
    <lineage>
        <taxon>Bacteria</taxon>
        <taxon>Pseudomonadati</taxon>
        <taxon>Pseudomonadota</taxon>
        <taxon>Gammaproteobacteria</taxon>
        <taxon>Lysobacterales</taxon>
        <taxon>Lysobacteraceae</taxon>
        <taxon>Pseudoxanthomonas</taxon>
    </lineage>
</organism>
<evidence type="ECO:0000259" key="12">
    <source>
        <dbReference type="PROSITE" id="PS52015"/>
    </source>
</evidence>
<keyword evidence="8 11" id="KW-1133">Transmembrane helix</keyword>
<accession>A0ABU1RPB2</accession>